<gene>
    <name evidence="2" type="ORF">AS189_09015</name>
</gene>
<feature type="transmembrane region" description="Helical" evidence="1">
    <location>
        <begin position="152"/>
        <end position="174"/>
    </location>
</feature>
<name>A0A0S2LYG3_9MICC</name>
<feature type="transmembrane region" description="Helical" evidence="1">
    <location>
        <begin position="181"/>
        <end position="202"/>
    </location>
</feature>
<sequence>MSRTQAVNSTHTAAPPVRDLRRFWRIGAAVLIPLGPLGVTIGRGIMPYWTDQSPETIVDKVLANPDSITALNWMGLPLMPALLLGALAMGFVARLRAPVLATVGAGLLFVSWVGTTNTASTDYLTSLLGGNGFDAAQLVHINALIMDDPVNAAAGIFWLFGHLGGMIVLAVALGKAKVVRPWVWIALIASQPVHFIAAVVLPSRLLDLTLGWGLTTLCTLMASAAVLKMSDGEWDLAPRPRHA</sequence>
<evidence type="ECO:0000256" key="1">
    <source>
        <dbReference type="SAM" id="Phobius"/>
    </source>
</evidence>
<organism evidence="2 3">
    <name type="scientific">Arthrobacter alpinus</name>
    <dbReference type="NCBI Taxonomy" id="656366"/>
    <lineage>
        <taxon>Bacteria</taxon>
        <taxon>Bacillati</taxon>
        <taxon>Actinomycetota</taxon>
        <taxon>Actinomycetes</taxon>
        <taxon>Micrococcales</taxon>
        <taxon>Micrococcaceae</taxon>
        <taxon>Arthrobacter</taxon>
    </lineage>
</organism>
<protein>
    <recommendedName>
        <fullName evidence="4">DUF4386 family protein</fullName>
    </recommendedName>
</protein>
<feature type="transmembrane region" description="Helical" evidence="1">
    <location>
        <begin position="208"/>
        <end position="227"/>
    </location>
</feature>
<reference evidence="2 3" key="2">
    <citation type="journal article" date="2016" name="J. Biotechnol.">
        <title>Complete genome sequence of Arthrobacter alpinus ERGS4:06, a yellow pigmented bacterium tolerant to cold and radiations isolated from Sikkim Himalaya.</title>
        <authorList>
            <person name="Kumar R."/>
            <person name="Singh D."/>
            <person name="Swarnkar M.K."/>
            <person name="Singh A.K."/>
            <person name="Kumar S."/>
        </authorList>
    </citation>
    <scope>NUCLEOTIDE SEQUENCE [LARGE SCALE GENOMIC DNA]</scope>
    <source>
        <strain evidence="2 3">ERGS4:06</strain>
    </source>
</reference>
<dbReference type="EMBL" id="CP013200">
    <property type="protein sequence ID" value="ALO66601.1"/>
    <property type="molecule type" value="Genomic_DNA"/>
</dbReference>
<feature type="transmembrane region" description="Helical" evidence="1">
    <location>
        <begin position="28"/>
        <end position="50"/>
    </location>
</feature>
<dbReference type="RefSeq" id="WP_062287720.1">
    <property type="nucleotide sequence ID" value="NZ_CP013200.1"/>
</dbReference>
<keyword evidence="1" id="KW-0472">Membrane</keyword>
<reference evidence="3" key="1">
    <citation type="submission" date="2015-11" db="EMBL/GenBank/DDBJ databases">
        <authorList>
            <person name="Kumar R."/>
            <person name="Singh D."/>
            <person name="Swarnkar M.K."/>
            <person name="Singh A.K."/>
            <person name="Kumar S."/>
        </authorList>
    </citation>
    <scope>NUCLEOTIDE SEQUENCE [LARGE SCALE GENOMIC DNA]</scope>
    <source>
        <strain evidence="3">ERGS4:06</strain>
    </source>
</reference>
<keyword evidence="1" id="KW-1133">Transmembrane helix</keyword>
<evidence type="ECO:0000313" key="3">
    <source>
        <dbReference type="Proteomes" id="UP000059574"/>
    </source>
</evidence>
<keyword evidence="1" id="KW-0812">Transmembrane</keyword>
<dbReference type="AlphaFoldDB" id="A0A0S2LYG3"/>
<accession>A0A0S2LYG3</accession>
<evidence type="ECO:0000313" key="2">
    <source>
        <dbReference type="EMBL" id="ALO66601.1"/>
    </source>
</evidence>
<feature type="transmembrane region" description="Helical" evidence="1">
    <location>
        <begin position="99"/>
        <end position="119"/>
    </location>
</feature>
<feature type="transmembrane region" description="Helical" evidence="1">
    <location>
        <begin position="70"/>
        <end position="92"/>
    </location>
</feature>
<evidence type="ECO:0008006" key="4">
    <source>
        <dbReference type="Google" id="ProtNLM"/>
    </source>
</evidence>
<dbReference type="Proteomes" id="UP000059574">
    <property type="component" value="Chromosome"/>
</dbReference>
<proteinExistence type="predicted"/>
<dbReference type="OrthoDB" id="5148077at2"/>